<dbReference type="InterPro" id="IPR017871">
    <property type="entry name" value="ABC_transporter-like_CS"/>
</dbReference>
<keyword evidence="3" id="KW-0813">Transport</keyword>
<dbReference type="Proteomes" id="UP000664771">
    <property type="component" value="Unassembled WGS sequence"/>
</dbReference>
<protein>
    <submittedName>
        <fullName evidence="7">ABC transporter ATP-binding protein</fullName>
    </submittedName>
</protein>
<reference evidence="7 8" key="1">
    <citation type="submission" date="2021-03" db="EMBL/GenBank/DDBJ databases">
        <title>The complete genome sequence of Acetobacter sacchari TBRC 11175.</title>
        <authorList>
            <person name="Charoenyingcharoen P."/>
            <person name="Yukphan P."/>
        </authorList>
    </citation>
    <scope>NUCLEOTIDE SEQUENCE [LARGE SCALE GENOMIC DNA]</scope>
    <source>
        <strain evidence="7 8">TBRC 11175</strain>
    </source>
</reference>
<keyword evidence="4" id="KW-0547">Nucleotide-binding</keyword>
<accession>A0ABS3LRM3</accession>
<dbReference type="PANTHER" id="PTHR43776:SF7">
    <property type="entry name" value="D,D-DIPEPTIDE TRANSPORT ATP-BINDING PROTEIN DDPF-RELATED"/>
    <property type="match status" value="1"/>
</dbReference>
<evidence type="ECO:0000256" key="5">
    <source>
        <dbReference type="ARBA" id="ARBA00022840"/>
    </source>
</evidence>
<dbReference type="InterPro" id="IPR027417">
    <property type="entry name" value="P-loop_NTPase"/>
</dbReference>
<dbReference type="InterPro" id="IPR003439">
    <property type="entry name" value="ABC_transporter-like_ATP-bd"/>
</dbReference>
<evidence type="ECO:0000256" key="2">
    <source>
        <dbReference type="ARBA" id="ARBA00005417"/>
    </source>
</evidence>
<dbReference type="SMART" id="SM00382">
    <property type="entry name" value="AAA"/>
    <property type="match status" value="1"/>
</dbReference>
<dbReference type="Pfam" id="PF00005">
    <property type="entry name" value="ABC_tran"/>
    <property type="match status" value="1"/>
</dbReference>
<dbReference type="EMBL" id="JAFVMF010000002">
    <property type="protein sequence ID" value="MBO1358548.1"/>
    <property type="molecule type" value="Genomic_DNA"/>
</dbReference>
<keyword evidence="8" id="KW-1185">Reference proteome</keyword>
<evidence type="ECO:0000313" key="8">
    <source>
        <dbReference type="Proteomes" id="UP000664771"/>
    </source>
</evidence>
<feature type="domain" description="ABC transporter" evidence="6">
    <location>
        <begin position="12"/>
        <end position="257"/>
    </location>
</feature>
<keyword evidence="5 7" id="KW-0067">ATP-binding</keyword>
<dbReference type="InterPro" id="IPR013563">
    <property type="entry name" value="Oligopep_ABC_C"/>
</dbReference>
<evidence type="ECO:0000256" key="1">
    <source>
        <dbReference type="ARBA" id="ARBA00004417"/>
    </source>
</evidence>
<organism evidence="7 8">
    <name type="scientific">Acetobacter sacchari</name>
    <dbReference type="NCBI Taxonomy" id="2661687"/>
    <lineage>
        <taxon>Bacteria</taxon>
        <taxon>Pseudomonadati</taxon>
        <taxon>Pseudomonadota</taxon>
        <taxon>Alphaproteobacteria</taxon>
        <taxon>Acetobacterales</taxon>
        <taxon>Acetobacteraceae</taxon>
        <taxon>Acetobacter</taxon>
    </lineage>
</organism>
<dbReference type="CDD" id="cd03257">
    <property type="entry name" value="ABC_NikE_OppD_transporters"/>
    <property type="match status" value="1"/>
</dbReference>
<dbReference type="PROSITE" id="PS00211">
    <property type="entry name" value="ABC_TRANSPORTER_1"/>
    <property type="match status" value="1"/>
</dbReference>
<dbReference type="Pfam" id="PF08352">
    <property type="entry name" value="oligo_HPY"/>
    <property type="match status" value="1"/>
</dbReference>
<dbReference type="PROSITE" id="PS50893">
    <property type="entry name" value="ABC_TRANSPORTER_2"/>
    <property type="match status" value="1"/>
</dbReference>
<comment type="subcellular location">
    <subcellularLocation>
        <location evidence="1">Cell inner membrane</location>
        <topology evidence="1">Peripheral membrane protein</topology>
    </subcellularLocation>
</comment>
<evidence type="ECO:0000256" key="3">
    <source>
        <dbReference type="ARBA" id="ARBA00022448"/>
    </source>
</evidence>
<dbReference type="Gene3D" id="3.40.50.300">
    <property type="entry name" value="P-loop containing nucleotide triphosphate hydrolases"/>
    <property type="match status" value="1"/>
</dbReference>
<sequence>MGGTRPMTAPVLSVQGVSKTYTQRAGLFGRASRTYALRDVSFDLRAGEILGLVGESGSGKTTVGRIAMRLVEPSEGEIHLAGQDVTALSGAALRPMRRRIQLIFQDPSASLNPRQTIRQILRTPLRLRGITDDAEIVRMLAIIGMGAEALDRTPAMFSGGQRQRLSIARALLMNPDIIVADEAVSALDVCVQAQVVNLLLDLRDQFGLSILFIGHDLGVVGLISDRVGVMFRGSLVEIAPSRELFERPRHPYTARLLAAAPRQGGKLTPHAEVDAGRLFPTSTEGCAFAALCSHAITECRTTRPVMRETAPDHWTACRRADLDLRPTHC</sequence>
<name>A0ABS3LRM3_9PROT</name>
<comment type="caution">
    <text evidence="7">The sequence shown here is derived from an EMBL/GenBank/DDBJ whole genome shotgun (WGS) entry which is preliminary data.</text>
</comment>
<comment type="similarity">
    <text evidence="2">Belongs to the ABC transporter superfamily.</text>
</comment>
<dbReference type="InterPro" id="IPR050319">
    <property type="entry name" value="ABC_transp_ATP-bind"/>
</dbReference>
<dbReference type="PANTHER" id="PTHR43776">
    <property type="entry name" value="TRANSPORT ATP-BINDING PROTEIN"/>
    <property type="match status" value="1"/>
</dbReference>
<evidence type="ECO:0000259" key="6">
    <source>
        <dbReference type="PROSITE" id="PS50893"/>
    </source>
</evidence>
<dbReference type="GO" id="GO:0005524">
    <property type="term" value="F:ATP binding"/>
    <property type="evidence" value="ECO:0007669"/>
    <property type="project" value="UniProtKB-KW"/>
</dbReference>
<evidence type="ECO:0000256" key="4">
    <source>
        <dbReference type="ARBA" id="ARBA00022741"/>
    </source>
</evidence>
<dbReference type="SUPFAM" id="SSF52540">
    <property type="entry name" value="P-loop containing nucleoside triphosphate hydrolases"/>
    <property type="match status" value="1"/>
</dbReference>
<proteinExistence type="inferred from homology"/>
<gene>
    <name evidence="7" type="ORF">J2D73_01875</name>
</gene>
<evidence type="ECO:0000313" key="7">
    <source>
        <dbReference type="EMBL" id="MBO1358548.1"/>
    </source>
</evidence>
<dbReference type="NCBIfam" id="TIGR01727">
    <property type="entry name" value="oligo_HPY"/>
    <property type="match status" value="1"/>
</dbReference>
<dbReference type="InterPro" id="IPR003593">
    <property type="entry name" value="AAA+_ATPase"/>
</dbReference>